<dbReference type="NCBIfam" id="TIGR01733">
    <property type="entry name" value="AA-adenyl-dom"/>
    <property type="match status" value="1"/>
</dbReference>
<comment type="similarity">
    <text evidence="2">Belongs to the ATP-dependent AMP-binding enzyme family.</text>
</comment>
<dbReference type="InterPro" id="IPR045851">
    <property type="entry name" value="AMP-bd_C_sf"/>
</dbReference>
<accession>A0A6G3ZUL8</accession>
<dbReference type="SUPFAM" id="SSF47336">
    <property type="entry name" value="ACP-like"/>
    <property type="match status" value="1"/>
</dbReference>
<dbReference type="PROSITE" id="PS50075">
    <property type="entry name" value="CARRIER"/>
    <property type="match status" value="1"/>
</dbReference>
<dbReference type="Gene3D" id="3.30.559.30">
    <property type="entry name" value="Nonribosomal peptide synthetase, condensation domain"/>
    <property type="match status" value="1"/>
</dbReference>
<dbReference type="InterPro" id="IPR020845">
    <property type="entry name" value="AMP-binding_CS"/>
</dbReference>
<dbReference type="GO" id="GO:0016874">
    <property type="term" value="F:ligase activity"/>
    <property type="evidence" value="ECO:0007669"/>
    <property type="project" value="UniProtKB-KW"/>
</dbReference>
<dbReference type="GO" id="GO:0044550">
    <property type="term" value="P:secondary metabolite biosynthetic process"/>
    <property type="evidence" value="ECO:0007669"/>
    <property type="project" value="UniProtKB-ARBA"/>
</dbReference>
<dbReference type="FunFam" id="3.30.300.30:FF:000010">
    <property type="entry name" value="Enterobactin synthetase component F"/>
    <property type="match status" value="1"/>
</dbReference>
<dbReference type="GO" id="GO:0031177">
    <property type="term" value="F:phosphopantetheine binding"/>
    <property type="evidence" value="ECO:0007669"/>
    <property type="project" value="TreeGrafter"/>
</dbReference>
<dbReference type="Pfam" id="PF13193">
    <property type="entry name" value="AMP-binding_C"/>
    <property type="match status" value="1"/>
</dbReference>
<evidence type="ECO:0000259" key="9">
    <source>
        <dbReference type="PROSITE" id="PS50075"/>
    </source>
</evidence>
<dbReference type="PANTHER" id="PTHR45527">
    <property type="entry name" value="NONRIBOSOMAL PEPTIDE SYNTHETASE"/>
    <property type="match status" value="1"/>
</dbReference>
<keyword evidence="8" id="KW-0511">Multifunctional enzyme</keyword>
<evidence type="ECO:0000256" key="6">
    <source>
        <dbReference type="ARBA" id="ARBA00022737"/>
    </source>
</evidence>
<dbReference type="Gene3D" id="3.30.300.30">
    <property type="match status" value="1"/>
</dbReference>
<dbReference type="Gene3D" id="2.30.38.10">
    <property type="entry name" value="Luciferase, Domain 3"/>
    <property type="match status" value="1"/>
</dbReference>
<dbReference type="RefSeq" id="WP_163943174.1">
    <property type="nucleotide sequence ID" value="NZ_JAAIKC010000001.1"/>
</dbReference>
<dbReference type="Gene3D" id="1.10.1200.10">
    <property type="entry name" value="ACP-like"/>
    <property type="match status" value="1"/>
</dbReference>
<dbReference type="Pfam" id="PF00550">
    <property type="entry name" value="PP-binding"/>
    <property type="match status" value="1"/>
</dbReference>
<dbReference type="EMBL" id="JAAIKC010000001">
    <property type="protein sequence ID" value="NEW05815.1"/>
    <property type="molecule type" value="Genomic_DNA"/>
</dbReference>
<evidence type="ECO:0000256" key="2">
    <source>
        <dbReference type="ARBA" id="ARBA00006432"/>
    </source>
</evidence>
<dbReference type="SUPFAM" id="SSF56801">
    <property type="entry name" value="Acetyl-CoA synthetase-like"/>
    <property type="match status" value="1"/>
</dbReference>
<dbReference type="GO" id="GO:0043041">
    <property type="term" value="P:amino acid activation for nonribosomal peptide biosynthetic process"/>
    <property type="evidence" value="ECO:0007669"/>
    <property type="project" value="TreeGrafter"/>
</dbReference>
<sequence length="1378" mass="156433">MAFEKESMFWNEKFDGEETLTILPYSKALNHVEVRVKAISSELTPDVSERILQMSGRSHLAAYMILLAGVQCLLYKYTGEENILVGMPAVKNPDHCWLPIDDVIVLKEQISKESTFKSLLNVLKGSLLEVLNHQSIPFRRMIEHLQLQDIQGIPVVHTLVSLKELHIIDTSQSVVYDVFFQFEINNNRIHLNMLYNEHLYSPAFITQVADHLNQLFTIVLFQLELRIEDAVFLTEDEQYQLLHTFNDTAAAYPREQTIHHQFERQAERNPDAVAVVFGDNRLTYAELNVAAGKVACRLEDLGVSAGTVVGLFVERSLEMMIGLLGILKAGGVYVPIDPSYPQVRITAMLEDTGIQVVLTQAHLQGSLPDKLESVVLDTVAAWPEVHASRLISSNQAAADDLAYIIYTSGSTGIPKGVCVTHRGVVRLVSSANYVNIRQSDVFLQGSTVSFDAATFEIWGSLLNGATLVILPPGNLSLTDWAQAIEQHQVTILWLTAGLFHVMVENQLQALQGVQQLLVGGDVVSKSHAKKVLEQYRELRLINGYGPTENTTFTCCREIQLADVERTSIPIGRPISNTRVYVLDKSRKILPIGVVGELFTGGDGLARGYFNRPELTAEKFVDNPFVPGEQLYRTGDLARWLPDGAIEYIGRNDEQVKIRGFRIELGEVEAQLLKVTSLREATVIAREDGSGQKIMCAYFVAEKELVGSELRSVLSQDLPAFMMPSYFVQLDRLPLTPNGKIDRNALPAPEGELQTGVAYVAPRTRQEEQLAQIWQEVLGLEKIGIKDSFFDLGGHSLKALLLMSSMGKAGFHVTLTDIYHYKSIHAIADYLQAAGEKPDLITMKDEMISNLHRETGAVYDWASYRVKSFEQKMVYIHVLYTDKIDQHHIEKIVQVLRGKVAKSLAPHYIVPLHQKIEIDCHKEMDEEEFRRCLGLEKMEAAEVAIVRERIQSDYEKRDHWVQMGQLTLEYPLGPIQQMQISFQTPSTMYVIRLDEYVDYTHMDQAYIQLVKDQGLLRSVPINKEGSTFWKEHAFHLVQPPSLLVVDVSNSNPSGAFMEMVEMFITNTIFSGEHILYQMILVKWNLREHYVLTLFNHTICDRVTMETFERQLMTHYRSLCDGKTSPSSEVKPYAAYVRQIQNGLQGITECELISAFELEVFHQGKKDILQRLDDRKSKESYLFHIYVPTKDHSLESALSLYTKGLQKYLGLDKLPILFVYEGRTYESITYYDTIGEFIDMVPLVIDAALQPEEMLRSVKARLDILRQRNVNFMHLLHDPSTDNPKFKIREHMYGGDQYEYLDMFMFNYLGNSSEGRLAKDDYDVSFIKQPNLLPIYSLFNCIAKSYADGLIFTMRCSYRIDVHEVRDAFAEAAFAVSTGR</sequence>
<name>A0A6G3ZUL8_9BACL</name>
<evidence type="ECO:0000256" key="8">
    <source>
        <dbReference type="ARBA" id="ARBA00023268"/>
    </source>
</evidence>
<dbReference type="CDD" id="cd12117">
    <property type="entry name" value="A_NRPS_Srf_like"/>
    <property type="match status" value="1"/>
</dbReference>
<dbReference type="GO" id="GO:0017000">
    <property type="term" value="P:antibiotic biosynthetic process"/>
    <property type="evidence" value="ECO:0007669"/>
    <property type="project" value="UniProtKB-KW"/>
</dbReference>
<dbReference type="Pfam" id="PF00668">
    <property type="entry name" value="Condensation"/>
    <property type="match status" value="2"/>
</dbReference>
<keyword evidence="3" id="KW-0596">Phosphopantetheine</keyword>
<organism evidence="10">
    <name type="scientific">Paenibacillus sp. SYP-B3998</name>
    <dbReference type="NCBI Taxonomy" id="2678564"/>
    <lineage>
        <taxon>Bacteria</taxon>
        <taxon>Bacillati</taxon>
        <taxon>Bacillota</taxon>
        <taxon>Bacilli</taxon>
        <taxon>Bacillales</taxon>
        <taxon>Paenibacillaceae</taxon>
        <taxon>Paenibacillus</taxon>
    </lineage>
</organism>
<dbReference type="InterPro" id="IPR001242">
    <property type="entry name" value="Condensation_dom"/>
</dbReference>
<evidence type="ECO:0000256" key="5">
    <source>
        <dbReference type="ARBA" id="ARBA00022598"/>
    </source>
</evidence>
<dbReference type="GO" id="GO:0008610">
    <property type="term" value="P:lipid biosynthetic process"/>
    <property type="evidence" value="ECO:0007669"/>
    <property type="project" value="UniProtKB-ARBA"/>
</dbReference>
<dbReference type="InterPro" id="IPR036736">
    <property type="entry name" value="ACP-like_sf"/>
</dbReference>
<dbReference type="GO" id="GO:0005737">
    <property type="term" value="C:cytoplasm"/>
    <property type="evidence" value="ECO:0007669"/>
    <property type="project" value="TreeGrafter"/>
</dbReference>
<evidence type="ECO:0000256" key="4">
    <source>
        <dbReference type="ARBA" id="ARBA00022553"/>
    </source>
</evidence>
<dbReference type="FunFam" id="3.40.50.12780:FF:000012">
    <property type="entry name" value="Non-ribosomal peptide synthetase"/>
    <property type="match status" value="1"/>
</dbReference>
<dbReference type="PROSITE" id="PS00455">
    <property type="entry name" value="AMP_BINDING"/>
    <property type="match status" value="1"/>
</dbReference>
<dbReference type="InterPro" id="IPR023213">
    <property type="entry name" value="CAT-like_dom_sf"/>
</dbReference>
<dbReference type="Pfam" id="PF00501">
    <property type="entry name" value="AMP-binding"/>
    <property type="match status" value="1"/>
</dbReference>
<dbReference type="PANTHER" id="PTHR45527:SF1">
    <property type="entry name" value="FATTY ACID SYNTHASE"/>
    <property type="match status" value="1"/>
</dbReference>
<dbReference type="InterPro" id="IPR010071">
    <property type="entry name" value="AA_adenyl_dom"/>
</dbReference>
<dbReference type="FunFam" id="1.10.1200.10:FF:000005">
    <property type="entry name" value="Nonribosomal peptide synthetase 1"/>
    <property type="match status" value="1"/>
</dbReference>
<keyword evidence="4" id="KW-0597">Phosphoprotein</keyword>
<feature type="domain" description="Carrier" evidence="9">
    <location>
        <begin position="760"/>
        <end position="834"/>
    </location>
</feature>
<proteinExistence type="inferred from homology"/>
<evidence type="ECO:0000256" key="7">
    <source>
        <dbReference type="ARBA" id="ARBA00023194"/>
    </source>
</evidence>
<keyword evidence="6" id="KW-0677">Repeat</keyword>
<protein>
    <submittedName>
        <fullName evidence="10">Amino acid adenylation domain-containing protein</fullName>
    </submittedName>
</protein>
<dbReference type="Gene3D" id="3.40.50.980">
    <property type="match status" value="2"/>
</dbReference>
<reference evidence="10" key="1">
    <citation type="submission" date="2020-02" db="EMBL/GenBank/DDBJ databases">
        <authorList>
            <person name="Shen X.-R."/>
            <person name="Zhang Y.-X."/>
        </authorList>
    </citation>
    <scope>NUCLEOTIDE SEQUENCE</scope>
    <source>
        <strain evidence="10">SYP-B3998</strain>
    </source>
</reference>
<evidence type="ECO:0000313" key="10">
    <source>
        <dbReference type="EMBL" id="NEW05815.1"/>
    </source>
</evidence>
<evidence type="ECO:0000256" key="1">
    <source>
        <dbReference type="ARBA" id="ARBA00001957"/>
    </source>
</evidence>
<gene>
    <name evidence="10" type="ORF">GK047_07260</name>
</gene>
<dbReference type="InterPro" id="IPR000873">
    <property type="entry name" value="AMP-dep_synth/lig_dom"/>
</dbReference>
<evidence type="ECO:0000256" key="3">
    <source>
        <dbReference type="ARBA" id="ARBA00022450"/>
    </source>
</evidence>
<keyword evidence="7" id="KW-0045">Antibiotic biosynthesis</keyword>
<comment type="caution">
    <text evidence="10">The sequence shown here is derived from an EMBL/GenBank/DDBJ whole genome shotgun (WGS) entry which is preliminary data.</text>
</comment>
<comment type="cofactor">
    <cofactor evidence="1">
        <name>pantetheine 4'-phosphate</name>
        <dbReference type="ChEBI" id="CHEBI:47942"/>
    </cofactor>
</comment>
<keyword evidence="5" id="KW-0436">Ligase</keyword>
<dbReference type="FunFam" id="3.40.50.980:FF:000001">
    <property type="entry name" value="Non-ribosomal peptide synthetase"/>
    <property type="match status" value="1"/>
</dbReference>
<dbReference type="SUPFAM" id="SSF52777">
    <property type="entry name" value="CoA-dependent acyltransferases"/>
    <property type="match status" value="2"/>
</dbReference>
<dbReference type="FunFam" id="2.30.38.10:FF:000001">
    <property type="entry name" value="Non-ribosomal peptide synthetase PvdI"/>
    <property type="match status" value="1"/>
</dbReference>
<dbReference type="InterPro" id="IPR009081">
    <property type="entry name" value="PP-bd_ACP"/>
</dbReference>
<dbReference type="InterPro" id="IPR025110">
    <property type="entry name" value="AMP-bd_C"/>
</dbReference>
<dbReference type="Gene3D" id="3.30.559.10">
    <property type="entry name" value="Chloramphenicol acetyltransferase-like domain"/>
    <property type="match status" value="1"/>
</dbReference>